<evidence type="ECO:0000256" key="1">
    <source>
        <dbReference type="ARBA" id="ARBA00004571"/>
    </source>
</evidence>
<name>A0ABQ6M148_9GAMM</name>
<keyword evidence="5 12" id="KW-0732">Signal</keyword>
<evidence type="ECO:0000256" key="7">
    <source>
        <dbReference type="ARBA" id="ARBA00023077"/>
    </source>
</evidence>
<feature type="chain" id="PRO_5045357822" evidence="12">
    <location>
        <begin position="25"/>
        <end position="615"/>
    </location>
</feature>
<keyword evidence="9 10" id="KW-0998">Cell outer membrane</keyword>
<evidence type="ECO:0000259" key="13">
    <source>
        <dbReference type="Pfam" id="PF00593"/>
    </source>
</evidence>
<feature type="signal peptide" evidence="12">
    <location>
        <begin position="1"/>
        <end position="24"/>
    </location>
</feature>
<keyword evidence="7 11" id="KW-0798">TonB box</keyword>
<feature type="domain" description="TonB-dependent receptor plug" evidence="14">
    <location>
        <begin position="51"/>
        <end position="156"/>
    </location>
</feature>
<evidence type="ECO:0000313" key="16">
    <source>
        <dbReference type="Proteomes" id="UP001224392"/>
    </source>
</evidence>
<evidence type="ECO:0000256" key="3">
    <source>
        <dbReference type="ARBA" id="ARBA00022452"/>
    </source>
</evidence>
<sequence length="615" mass="66979">MSFQFNRRLLALALAVPSLGSANSDNNEQAASGQPIEQLVVTAGRFEQQVSEVLAPLSVISRAEIERWQITEMGELLQRVPGLQVNQSGGLGGTTTLSIRGSETDHALILVDGVRINSATTGLTVLEYLDPGQIERIEIVRGPRSAQYGADAMGGVVNIITRRSGGGVQYRVGSHGEQVSAAQVSTSGALGDFYAAARHQTTDGIDHLLDDNAGNADDDAYRNSTLQLGYRKALTDGWQLGLQAQQNRGSAEYDSAWGGQPFSVFEITKANLDLSGDISETWLTQLQLAYSEDDSTYDDDTFSWPFNLVTERDSASWQNRIAAGELGTVVAGVDYYRDQVSSNPATGYDEDTVRNLGVFAQQQWQSGTHSVQWGLRSDDHSGYGQHTTGNIAYGYAFSDALELIASAGTGFKAPTFNDLYYPASPWYQGNPDLKPEESENIELSLRGQAGELGWRASLFNADYDNLIVDAYTADFVTTRANVASASVRGLELEAQGELAGLRWDANYTYLDAEDGTTGDDLLERSRHNATLDIERLLAGVNFGVLLKARSERVSDPFQRVTLPGVATMDLRASYALREDVTLSAKLRNALDNNYQSQAGYHADSRNWQLGVSWKL</sequence>
<comment type="subcellular location">
    <subcellularLocation>
        <location evidence="1 10">Cell outer membrane</location>
        <topology evidence="1 10">Multi-pass membrane protein</topology>
    </subcellularLocation>
</comment>
<keyword evidence="16" id="KW-1185">Reference proteome</keyword>
<reference evidence="15 16" key="1">
    <citation type="submission" date="2023-04" db="EMBL/GenBank/DDBJ databases">
        <title>Marinobulbifer ophiurae gen. nov., sp. Nov., isolate from tissue of brittle star Ophioplocus japonicus.</title>
        <authorList>
            <person name="Kawano K."/>
            <person name="Sawayama S."/>
            <person name="Nakagawa S."/>
        </authorList>
    </citation>
    <scope>NUCLEOTIDE SEQUENCE [LARGE SCALE GENOMIC DNA]</scope>
    <source>
        <strain evidence="15 16">NKW57</strain>
    </source>
</reference>
<dbReference type="InterPro" id="IPR012910">
    <property type="entry name" value="Plug_dom"/>
</dbReference>
<dbReference type="EMBL" id="BSYJ01000004">
    <property type="protein sequence ID" value="GMG88021.1"/>
    <property type="molecule type" value="Genomic_DNA"/>
</dbReference>
<evidence type="ECO:0000259" key="14">
    <source>
        <dbReference type="Pfam" id="PF07715"/>
    </source>
</evidence>
<proteinExistence type="inferred from homology"/>
<evidence type="ECO:0000256" key="10">
    <source>
        <dbReference type="PROSITE-ProRule" id="PRU01360"/>
    </source>
</evidence>
<evidence type="ECO:0000313" key="15">
    <source>
        <dbReference type="EMBL" id="GMG88021.1"/>
    </source>
</evidence>
<gene>
    <name evidence="15" type="primary">btuB</name>
    <name evidence="15" type="ORF">MNKW57_23420</name>
</gene>
<evidence type="ECO:0000256" key="5">
    <source>
        <dbReference type="ARBA" id="ARBA00022729"/>
    </source>
</evidence>
<dbReference type="RefSeq" id="WP_285764629.1">
    <property type="nucleotide sequence ID" value="NZ_BSYJ01000004.1"/>
</dbReference>
<dbReference type="PANTHER" id="PTHR30069:SF53">
    <property type="entry name" value="COLICIN I RECEPTOR-RELATED"/>
    <property type="match status" value="1"/>
</dbReference>
<evidence type="ECO:0000256" key="11">
    <source>
        <dbReference type="RuleBase" id="RU003357"/>
    </source>
</evidence>
<evidence type="ECO:0000256" key="2">
    <source>
        <dbReference type="ARBA" id="ARBA00022448"/>
    </source>
</evidence>
<keyword evidence="15" id="KW-0675">Receptor</keyword>
<comment type="caution">
    <text evidence="15">The sequence shown here is derived from an EMBL/GenBank/DDBJ whole genome shotgun (WGS) entry which is preliminary data.</text>
</comment>
<dbReference type="CDD" id="cd01347">
    <property type="entry name" value="ligand_gated_channel"/>
    <property type="match status" value="1"/>
</dbReference>
<keyword evidence="2 10" id="KW-0813">Transport</keyword>
<dbReference type="InterPro" id="IPR037066">
    <property type="entry name" value="Plug_dom_sf"/>
</dbReference>
<dbReference type="PROSITE" id="PS52016">
    <property type="entry name" value="TONB_DEPENDENT_REC_3"/>
    <property type="match status" value="1"/>
</dbReference>
<dbReference type="SUPFAM" id="SSF56935">
    <property type="entry name" value="Porins"/>
    <property type="match status" value="1"/>
</dbReference>
<dbReference type="Proteomes" id="UP001224392">
    <property type="component" value="Unassembled WGS sequence"/>
</dbReference>
<evidence type="ECO:0000256" key="12">
    <source>
        <dbReference type="SAM" id="SignalP"/>
    </source>
</evidence>
<protein>
    <submittedName>
        <fullName evidence="15">TonB-dependent vitamin B12 receptor</fullName>
    </submittedName>
</protein>
<feature type="domain" description="TonB-dependent receptor-like beta-barrel" evidence="13">
    <location>
        <begin position="195"/>
        <end position="588"/>
    </location>
</feature>
<dbReference type="InterPro" id="IPR039426">
    <property type="entry name" value="TonB-dep_rcpt-like"/>
</dbReference>
<evidence type="ECO:0000256" key="4">
    <source>
        <dbReference type="ARBA" id="ARBA00022692"/>
    </source>
</evidence>
<dbReference type="Pfam" id="PF07715">
    <property type="entry name" value="Plug"/>
    <property type="match status" value="1"/>
</dbReference>
<evidence type="ECO:0000256" key="9">
    <source>
        <dbReference type="ARBA" id="ARBA00023237"/>
    </source>
</evidence>
<accession>A0ABQ6M148</accession>
<evidence type="ECO:0000256" key="6">
    <source>
        <dbReference type="ARBA" id="ARBA00023065"/>
    </source>
</evidence>
<dbReference type="Pfam" id="PF00593">
    <property type="entry name" value="TonB_dep_Rec_b-barrel"/>
    <property type="match status" value="1"/>
</dbReference>
<dbReference type="Gene3D" id="2.40.170.20">
    <property type="entry name" value="TonB-dependent receptor, beta-barrel domain"/>
    <property type="match status" value="1"/>
</dbReference>
<dbReference type="InterPro" id="IPR000531">
    <property type="entry name" value="Beta-barrel_TonB"/>
</dbReference>
<keyword evidence="8 10" id="KW-0472">Membrane</keyword>
<keyword evidence="6" id="KW-0406">Ion transport</keyword>
<keyword evidence="4 10" id="KW-0812">Transmembrane</keyword>
<evidence type="ECO:0000256" key="8">
    <source>
        <dbReference type="ARBA" id="ARBA00023136"/>
    </source>
</evidence>
<dbReference type="InterPro" id="IPR036942">
    <property type="entry name" value="Beta-barrel_TonB_sf"/>
</dbReference>
<dbReference type="PANTHER" id="PTHR30069">
    <property type="entry name" value="TONB-DEPENDENT OUTER MEMBRANE RECEPTOR"/>
    <property type="match status" value="1"/>
</dbReference>
<dbReference type="Gene3D" id="2.170.130.10">
    <property type="entry name" value="TonB-dependent receptor, plug domain"/>
    <property type="match status" value="1"/>
</dbReference>
<comment type="similarity">
    <text evidence="10 11">Belongs to the TonB-dependent receptor family.</text>
</comment>
<organism evidence="15 16">
    <name type="scientific">Biformimicrobium ophioploci</name>
    <dbReference type="NCBI Taxonomy" id="3036711"/>
    <lineage>
        <taxon>Bacteria</taxon>
        <taxon>Pseudomonadati</taxon>
        <taxon>Pseudomonadota</taxon>
        <taxon>Gammaproteobacteria</taxon>
        <taxon>Cellvibrionales</taxon>
        <taxon>Microbulbiferaceae</taxon>
        <taxon>Biformimicrobium</taxon>
    </lineage>
</organism>
<keyword evidence="3 10" id="KW-1134">Transmembrane beta strand</keyword>